<dbReference type="OrthoDB" id="9775557at2"/>
<dbReference type="Proteomes" id="UP000183997">
    <property type="component" value="Unassembled WGS sequence"/>
</dbReference>
<dbReference type="SUPFAM" id="SSF53474">
    <property type="entry name" value="alpha/beta-Hydrolases"/>
    <property type="match status" value="1"/>
</dbReference>
<dbReference type="PANTHER" id="PTHR37946">
    <property type="entry name" value="SLL1969 PROTEIN"/>
    <property type="match status" value="1"/>
</dbReference>
<dbReference type="AlphaFoldDB" id="A0A1M6SGB4"/>
<dbReference type="Pfam" id="PF24096">
    <property type="entry name" value="DUF7379"/>
    <property type="match status" value="1"/>
</dbReference>
<feature type="domain" description="DUF7379" evidence="1">
    <location>
        <begin position="38"/>
        <end position="109"/>
    </location>
</feature>
<dbReference type="STRING" id="1121421.SAMN02745123_01870"/>
<protein>
    <submittedName>
        <fullName evidence="2">PGAP1-like protein</fullName>
    </submittedName>
</protein>
<evidence type="ECO:0000259" key="1">
    <source>
        <dbReference type="Pfam" id="PF24096"/>
    </source>
</evidence>
<evidence type="ECO:0000313" key="3">
    <source>
        <dbReference type="Proteomes" id="UP000183997"/>
    </source>
</evidence>
<dbReference type="EMBL" id="FRAR01000013">
    <property type="protein sequence ID" value="SHK43716.1"/>
    <property type="molecule type" value="Genomic_DNA"/>
</dbReference>
<name>A0A1M6SGB4_9FIRM</name>
<accession>A0A1M6SGB4</accession>
<gene>
    <name evidence="2" type="ORF">SAMN02745123_01870</name>
</gene>
<sequence>MKPLQRNLELLGYQCFLPDLPITYQEFEFAAFVLDRFLEEIVTFDLRENEKIHLVGHSTGGLVIRDLITKTKNIDKIGRCVLVASPNKGSQLANIAGKVKLYVEIFKTLKSLSYEYIEQIHFRNHPSIEIAAIAGDRSNYLLGNLIDGKNDGRVEVQSVYYADLKDFMIVPYGHKEIHHKVETAKYIDAFLRTGQFLPK</sequence>
<evidence type="ECO:0000313" key="2">
    <source>
        <dbReference type="EMBL" id="SHK43716.1"/>
    </source>
</evidence>
<dbReference type="PANTHER" id="PTHR37946:SF1">
    <property type="entry name" value="SLL1969 PROTEIN"/>
    <property type="match status" value="1"/>
</dbReference>
<dbReference type="Gene3D" id="3.40.50.1820">
    <property type="entry name" value="alpha/beta hydrolase"/>
    <property type="match status" value="1"/>
</dbReference>
<reference evidence="3" key="1">
    <citation type="submission" date="2016-11" db="EMBL/GenBank/DDBJ databases">
        <authorList>
            <person name="Varghese N."/>
            <person name="Submissions S."/>
        </authorList>
    </citation>
    <scope>NUCLEOTIDE SEQUENCE [LARGE SCALE GENOMIC DNA]</scope>
    <source>
        <strain evidence="3">DSM 10349</strain>
    </source>
</reference>
<dbReference type="InterPro" id="IPR055803">
    <property type="entry name" value="DUF7379"/>
</dbReference>
<keyword evidence="3" id="KW-1185">Reference proteome</keyword>
<proteinExistence type="predicted"/>
<dbReference type="InterPro" id="IPR029058">
    <property type="entry name" value="AB_hydrolase_fold"/>
</dbReference>
<organism evidence="2 3">
    <name type="scientific">Desulforamulus aeronauticus DSM 10349</name>
    <dbReference type="NCBI Taxonomy" id="1121421"/>
    <lineage>
        <taxon>Bacteria</taxon>
        <taxon>Bacillati</taxon>
        <taxon>Bacillota</taxon>
        <taxon>Clostridia</taxon>
        <taxon>Eubacteriales</taxon>
        <taxon>Peptococcaceae</taxon>
        <taxon>Desulforamulus</taxon>
    </lineage>
</organism>